<evidence type="ECO:0000256" key="7">
    <source>
        <dbReference type="SAM" id="Phobius"/>
    </source>
</evidence>
<feature type="compositionally biased region" description="Polar residues" evidence="6">
    <location>
        <begin position="301"/>
        <end position="313"/>
    </location>
</feature>
<dbReference type="PANTHER" id="PTHR32322">
    <property type="entry name" value="INNER MEMBRANE TRANSPORTER"/>
    <property type="match status" value="1"/>
</dbReference>
<feature type="domain" description="EamA" evidence="9">
    <location>
        <begin position="4"/>
        <end position="135"/>
    </location>
</feature>
<dbReference type="InterPro" id="IPR037185">
    <property type="entry name" value="EmrE-like"/>
</dbReference>
<feature type="transmembrane region" description="Helical" evidence="7">
    <location>
        <begin position="30"/>
        <end position="50"/>
    </location>
</feature>
<keyword evidence="5 7" id="KW-0472">Membrane</keyword>
<organism evidence="10 11">
    <name type="scientific">Microbacterium sufflavum</name>
    <dbReference type="NCBI Taxonomy" id="2851649"/>
    <lineage>
        <taxon>Bacteria</taxon>
        <taxon>Bacillati</taxon>
        <taxon>Actinomycetota</taxon>
        <taxon>Actinomycetes</taxon>
        <taxon>Micrococcales</taxon>
        <taxon>Microbacteriaceae</taxon>
        <taxon>Microbacterium</taxon>
    </lineage>
</organism>
<feature type="domain" description="EamA" evidence="9">
    <location>
        <begin position="148"/>
        <end position="281"/>
    </location>
</feature>
<dbReference type="SUPFAM" id="SSF103481">
    <property type="entry name" value="Multidrug resistance efflux transporter EmrE"/>
    <property type="match status" value="2"/>
</dbReference>
<feature type="transmembrane region" description="Helical" evidence="7">
    <location>
        <begin position="207"/>
        <end position="231"/>
    </location>
</feature>
<dbReference type="Proteomes" id="UP000831467">
    <property type="component" value="Chromosome"/>
</dbReference>
<evidence type="ECO:0000313" key="11">
    <source>
        <dbReference type="Proteomes" id="UP000831467"/>
    </source>
</evidence>
<evidence type="ECO:0000259" key="9">
    <source>
        <dbReference type="Pfam" id="PF00892"/>
    </source>
</evidence>
<feature type="transmembrane region" description="Helical" evidence="7">
    <location>
        <begin position="121"/>
        <end position="141"/>
    </location>
</feature>
<accession>A0ABY4IJ67</accession>
<evidence type="ECO:0000256" key="8">
    <source>
        <dbReference type="SAM" id="SignalP"/>
    </source>
</evidence>
<feature type="transmembrane region" description="Helical" evidence="7">
    <location>
        <begin position="177"/>
        <end position="201"/>
    </location>
</feature>
<feature type="transmembrane region" description="Helical" evidence="7">
    <location>
        <begin position="238"/>
        <end position="258"/>
    </location>
</feature>
<feature type="transmembrane region" description="Helical" evidence="7">
    <location>
        <begin position="62"/>
        <end position="88"/>
    </location>
</feature>
<protein>
    <submittedName>
        <fullName evidence="10">DMT family transporter</fullName>
    </submittedName>
</protein>
<dbReference type="Pfam" id="PF00892">
    <property type="entry name" value="EamA"/>
    <property type="match status" value="2"/>
</dbReference>
<dbReference type="EMBL" id="CP078076">
    <property type="protein sequence ID" value="UPL12812.1"/>
    <property type="molecule type" value="Genomic_DNA"/>
</dbReference>
<gene>
    <name evidence="10" type="ORF">KV394_04740</name>
</gene>
<keyword evidence="3 7" id="KW-0812">Transmembrane</keyword>
<dbReference type="InterPro" id="IPR050638">
    <property type="entry name" value="AA-Vitamin_Transporters"/>
</dbReference>
<comment type="similarity">
    <text evidence="2">Belongs to the EamA transporter family.</text>
</comment>
<evidence type="ECO:0000256" key="2">
    <source>
        <dbReference type="ARBA" id="ARBA00007362"/>
    </source>
</evidence>
<comment type="subcellular location">
    <subcellularLocation>
        <location evidence="1">Membrane</location>
        <topology evidence="1">Multi-pass membrane protein</topology>
    </subcellularLocation>
</comment>
<evidence type="ECO:0000256" key="5">
    <source>
        <dbReference type="ARBA" id="ARBA00023136"/>
    </source>
</evidence>
<feature type="transmembrane region" description="Helical" evidence="7">
    <location>
        <begin position="264"/>
        <end position="282"/>
    </location>
</feature>
<feature type="signal peptide" evidence="8">
    <location>
        <begin position="1"/>
        <end position="20"/>
    </location>
</feature>
<proteinExistence type="inferred from homology"/>
<dbReference type="PANTHER" id="PTHR32322:SF2">
    <property type="entry name" value="EAMA DOMAIN-CONTAINING PROTEIN"/>
    <property type="match status" value="1"/>
</dbReference>
<keyword evidence="11" id="KW-1185">Reference proteome</keyword>
<evidence type="ECO:0000256" key="4">
    <source>
        <dbReference type="ARBA" id="ARBA00022989"/>
    </source>
</evidence>
<feature type="chain" id="PRO_5046761109" evidence="8">
    <location>
        <begin position="21"/>
        <end position="313"/>
    </location>
</feature>
<dbReference type="InterPro" id="IPR000620">
    <property type="entry name" value="EamA_dom"/>
</dbReference>
<evidence type="ECO:0000256" key="1">
    <source>
        <dbReference type="ARBA" id="ARBA00004141"/>
    </source>
</evidence>
<evidence type="ECO:0000313" key="10">
    <source>
        <dbReference type="EMBL" id="UPL12812.1"/>
    </source>
</evidence>
<keyword evidence="8" id="KW-0732">Signal</keyword>
<evidence type="ECO:0000256" key="6">
    <source>
        <dbReference type="SAM" id="MobiDB-lite"/>
    </source>
</evidence>
<name>A0ABY4IJ67_9MICO</name>
<keyword evidence="4 7" id="KW-1133">Transmembrane helix</keyword>
<feature type="transmembrane region" description="Helical" evidence="7">
    <location>
        <begin position="94"/>
        <end position="114"/>
    </location>
</feature>
<reference evidence="10 11" key="1">
    <citation type="submission" date="2021-06" db="EMBL/GenBank/DDBJ databases">
        <title>Genome-based taxonomic framework of Microbacterium strains isolated from marine environment, the description of four new species and reclassification of four preexisting species.</title>
        <authorList>
            <person name="Lee S.D."/>
            <person name="Kim S.-M."/>
            <person name="Byeon Y.-S."/>
            <person name="Yang H.L."/>
            <person name="Kim I.S."/>
        </authorList>
    </citation>
    <scope>NUCLEOTIDE SEQUENCE [LARGE SCALE GENOMIC DNA]</scope>
    <source>
        <strain evidence="10 11">SSW1-51</strain>
    </source>
</reference>
<evidence type="ECO:0000256" key="3">
    <source>
        <dbReference type="ARBA" id="ARBA00022692"/>
    </source>
</evidence>
<feature type="region of interest" description="Disordered" evidence="6">
    <location>
        <begin position="290"/>
        <end position="313"/>
    </location>
</feature>
<sequence length="313" mass="31526">MTVAAAVAFVATWSSGFVIAAFATADTSALTLLVWRFVLLAIVLLLLVGATRAARGVTPRELGVQAAIGLFAQFGYCAAVWGAVAAGIATGTVALIDAVQPLVVAALVGPLLGLRVRGAQWAGLGVGAIGVALVVHSQLGSAAATPAAYLLPVTAMVCLVIGTFLQRRSSAHTGVLVTLAVQVTVTAVVLLVIALLAGALVPPATAGFWISVALAAVFPTLGAYGLYWWLLRRVGITALQALLFLIAPATALAGALLLGEPLTVLTVAGFVLCAGGVTLVLAGEREARTEGAEAQGRTRTARPSNATTSPSCS</sequence>
<feature type="transmembrane region" description="Helical" evidence="7">
    <location>
        <begin position="147"/>
        <end position="165"/>
    </location>
</feature>